<dbReference type="AlphaFoldDB" id="A0A8S3RD17"/>
<evidence type="ECO:0000313" key="6">
    <source>
        <dbReference type="Proteomes" id="UP000683360"/>
    </source>
</evidence>
<dbReference type="SFLD" id="SFLDG01180">
    <property type="entry name" value="SUF1"/>
    <property type="match status" value="1"/>
</dbReference>
<dbReference type="Pfam" id="PF17171">
    <property type="entry name" value="GST_C_6"/>
    <property type="match status" value="1"/>
</dbReference>
<dbReference type="InterPro" id="IPR036249">
    <property type="entry name" value="Thioredoxin-like_sf"/>
</dbReference>
<keyword evidence="2" id="KW-1133">Transmembrane helix</keyword>
<dbReference type="PANTHER" id="PTHR12289:SF41">
    <property type="entry name" value="FAILED AXON CONNECTIONS-RELATED"/>
    <property type="match status" value="1"/>
</dbReference>
<reference evidence="5" key="1">
    <citation type="submission" date="2021-03" db="EMBL/GenBank/DDBJ databases">
        <authorList>
            <person name="Bekaert M."/>
        </authorList>
    </citation>
    <scope>NUCLEOTIDE SEQUENCE</scope>
</reference>
<evidence type="ECO:0000259" key="3">
    <source>
        <dbReference type="Pfam" id="PF17171"/>
    </source>
</evidence>
<evidence type="ECO:0000313" key="5">
    <source>
        <dbReference type="EMBL" id="CAG2207229.1"/>
    </source>
</evidence>
<proteinExistence type="inferred from homology"/>
<organism evidence="5 6">
    <name type="scientific">Mytilus edulis</name>
    <name type="common">Blue mussel</name>
    <dbReference type="NCBI Taxonomy" id="6550"/>
    <lineage>
        <taxon>Eukaryota</taxon>
        <taxon>Metazoa</taxon>
        <taxon>Spiralia</taxon>
        <taxon>Lophotrochozoa</taxon>
        <taxon>Mollusca</taxon>
        <taxon>Bivalvia</taxon>
        <taxon>Autobranchia</taxon>
        <taxon>Pteriomorphia</taxon>
        <taxon>Mytilida</taxon>
        <taxon>Mytiloidea</taxon>
        <taxon>Mytilidae</taxon>
        <taxon>Mytilinae</taxon>
        <taxon>Mytilus</taxon>
    </lineage>
</organism>
<evidence type="ECO:0008006" key="7">
    <source>
        <dbReference type="Google" id="ProtNLM"/>
    </source>
</evidence>
<comment type="caution">
    <text evidence="5">The sequence shown here is derived from an EMBL/GenBank/DDBJ whole genome shotgun (WGS) entry which is preliminary data.</text>
</comment>
<dbReference type="InterPro" id="IPR036282">
    <property type="entry name" value="Glutathione-S-Trfase_C_sf"/>
</dbReference>
<dbReference type="CDD" id="cd03193">
    <property type="entry name" value="GST_C_Metaxin"/>
    <property type="match status" value="1"/>
</dbReference>
<evidence type="ECO:0000259" key="4">
    <source>
        <dbReference type="Pfam" id="PF17172"/>
    </source>
</evidence>
<dbReference type="InterPro" id="IPR040079">
    <property type="entry name" value="Glutathione_S-Trfase"/>
</dbReference>
<dbReference type="InterPro" id="IPR033468">
    <property type="entry name" value="Metaxin_GST"/>
</dbReference>
<dbReference type="InterPro" id="IPR026928">
    <property type="entry name" value="FAX/IsoI-like"/>
</dbReference>
<evidence type="ECO:0000256" key="2">
    <source>
        <dbReference type="SAM" id="Phobius"/>
    </source>
</evidence>
<keyword evidence="6" id="KW-1185">Reference proteome</keyword>
<dbReference type="OrthoDB" id="5809458at2759"/>
<dbReference type="SUPFAM" id="SSF47616">
    <property type="entry name" value="GST C-terminal domain-like"/>
    <property type="match status" value="1"/>
</dbReference>
<dbReference type="Proteomes" id="UP000683360">
    <property type="component" value="Unassembled WGS sequence"/>
</dbReference>
<dbReference type="InterPro" id="IPR012336">
    <property type="entry name" value="Thioredoxin-like_fold"/>
</dbReference>
<comment type="similarity">
    <text evidence="1">Belongs to the FAX family.</text>
</comment>
<feature type="transmembrane region" description="Helical" evidence="2">
    <location>
        <begin position="12"/>
        <end position="30"/>
    </location>
</feature>
<dbReference type="SFLD" id="SFLDS00019">
    <property type="entry name" value="Glutathione_Transferase_(cytos"/>
    <property type="match status" value="1"/>
</dbReference>
<keyword evidence="2" id="KW-0812">Transmembrane</keyword>
<feature type="domain" description="Thioredoxin-like fold" evidence="4">
    <location>
        <begin position="65"/>
        <end position="159"/>
    </location>
</feature>
<dbReference type="GO" id="GO:0005737">
    <property type="term" value="C:cytoplasm"/>
    <property type="evidence" value="ECO:0007669"/>
    <property type="project" value="TreeGrafter"/>
</dbReference>
<dbReference type="Pfam" id="PF17172">
    <property type="entry name" value="GST_N_4"/>
    <property type="match status" value="1"/>
</dbReference>
<dbReference type="Gene3D" id="1.20.1050.10">
    <property type="match status" value="1"/>
</dbReference>
<dbReference type="SFLD" id="SFLDG01200">
    <property type="entry name" value="SUF1.1"/>
    <property type="match status" value="1"/>
</dbReference>
<gene>
    <name evidence="5" type="ORF">MEDL_21561</name>
</gene>
<dbReference type="InterPro" id="IPR050931">
    <property type="entry name" value="Mito_Protein_Transport_Metaxin"/>
</dbReference>
<dbReference type="PANTHER" id="PTHR12289">
    <property type="entry name" value="METAXIN RELATED"/>
    <property type="match status" value="1"/>
</dbReference>
<dbReference type="SUPFAM" id="SSF52833">
    <property type="entry name" value="Thioredoxin-like"/>
    <property type="match status" value="1"/>
</dbReference>
<accession>A0A8S3RD17</accession>
<evidence type="ECO:0000256" key="1">
    <source>
        <dbReference type="ARBA" id="ARBA00006475"/>
    </source>
</evidence>
<sequence length="285" mass="33658">MNLIEKNDAMCWFKVVGGSVIATVGTYLIWKKLSGKRKSREEYPKDTVILHQYGRAPYAPICHHFAIKLETYLRMAKIPYMNVHSRVGSKKGKFPWIEYNNESIADTQFCIEYLNKTLAIDLNKNFSKAERGIARSFLKMLEENTYWALLLERWILDPEFSICKIIKLPYRFAWFIRRRLRRDAYGHGIGRHSQDEIYHIMDLDLMALSEFLGDKKFLLGDRPCEEDCAIFGQLAEWYWQSFGHRSGPLIKKYKNLCDYCERMKETFWPDWDECNTNGGKKEATK</sequence>
<name>A0A8S3RD17_MYTED</name>
<protein>
    <recommendedName>
        <fullName evidence="7">Failed axon connections-like protein</fullName>
    </recommendedName>
</protein>
<keyword evidence="2" id="KW-0472">Membrane</keyword>
<feature type="domain" description="Metaxin glutathione S-transferase" evidence="3">
    <location>
        <begin position="204"/>
        <end position="263"/>
    </location>
</feature>
<dbReference type="EMBL" id="CAJPWZ010001072">
    <property type="protein sequence ID" value="CAG2207229.1"/>
    <property type="molecule type" value="Genomic_DNA"/>
</dbReference>